<dbReference type="OrthoDB" id="20966at2"/>
<comment type="caution">
    <text evidence="1">The sequence shown here is derived from an EMBL/GenBank/DDBJ whole genome shotgun (WGS) entry which is preliminary data.</text>
</comment>
<keyword evidence="2" id="KW-1185">Reference proteome</keyword>
<dbReference type="eggNOG" id="ENOG5033P6V">
    <property type="taxonomic scope" value="Bacteria"/>
</dbReference>
<evidence type="ECO:0000313" key="1">
    <source>
        <dbReference type="EMBL" id="ERP31971.1"/>
    </source>
</evidence>
<organism evidence="1 2">
    <name type="scientific">Chitinivibrio alkaliphilus ACht1</name>
    <dbReference type="NCBI Taxonomy" id="1313304"/>
    <lineage>
        <taxon>Bacteria</taxon>
        <taxon>Pseudomonadati</taxon>
        <taxon>Fibrobacterota</taxon>
        <taxon>Chitinivibrionia</taxon>
        <taxon>Chitinivibrionales</taxon>
        <taxon>Chitinivibrionaceae</taxon>
        <taxon>Chitinivibrio</taxon>
    </lineage>
</organism>
<dbReference type="EMBL" id="ASJR01000008">
    <property type="protein sequence ID" value="ERP31971.1"/>
    <property type="molecule type" value="Genomic_DNA"/>
</dbReference>
<dbReference type="RefSeq" id="WP_022636672.1">
    <property type="nucleotide sequence ID" value="NZ_ASJR01000008.1"/>
</dbReference>
<evidence type="ECO:0008006" key="3">
    <source>
        <dbReference type="Google" id="ProtNLM"/>
    </source>
</evidence>
<protein>
    <recommendedName>
        <fullName evidence="3">ATP-grasp domain-containing protein</fullName>
    </recommendedName>
</protein>
<evidence type="ECO:0000313" key="2">
    <source>
        <dbReference type="Proteomes" id="UP000017148"/>
    </source>
</evidence>
<proteinExistence type="predicted"/>
<name>U7D8R7_9BACT</name>
<accession>U7D8R7</accession>
<reference evidence="1 2" key="1">
    <citation type="journal article" date="2013" name="Environ. Microbiol.">
        <title>Genome analysis of Chitinivibrio alkaliphilus gen. nov., sp. nov., a novel extremely haloalkaliphilic anaerobic chitinolytic bacterium from the candidate phylum Termite Group 3.</title>
        <authorList>
            <person name="Sorokin D.Y."/>
            <person name="Gumerov V.M."/>
            <person name="Rakitin A.L."/>
            <person name="Beletsky A.V."/>
            <person name="Damste J.S."/>
            <person name="Muyzer G."/>
            <person name="Mardanov A.V."/>
            <person name="Ravin N.V."/>
        </authorList>
    </citation>
    <scope>NUCLEOTIDE SEQUENCE [LARGE SCALE GENOMIC DNA]</scope>
    <source>
        <strain evidence="1 2">ACht1</strain>
    </source>
</reference>
<dbReference type="Proteomes" id="UP000017148">
    <property type="component" value="Unassembled WGS sequence"/>
</dbReference>
<dbReference type="SUPFAM" id="SSF56059">
    <property type="entry name" value="Glutathione synthetase ATP-binding domain-like"/>
    <property type="match status" value="1"/>
</dbReference>
<dbReference type="STRING" id="1313304.CALK_1193"/>
<gene>
    <name evidence="1" type="ORF">CALK_1193</name>
</gene>
<sequence>MILFYFNGAADRTHRRVPKKIARAVDQGAALFCAALPQSTGIYSGFTVDESYYSYLGDQGLAPARLTMRTEGYQHGDAWSMNGSGRRFLTQHTLSYAAPPVECVHWCNSRVFAHEVQRRHRLGVPGSRPISSLEEFRTAWRSAPSCVLKPNHGNAGGHFFTLTAHTPAVSVEGPLEAALARGECFFFEPWKNIVCDIATKLSISSVGAVEIHGHHRNWCNRNGAFYANSISADDTTIAAWKPPLDDMARSVGGELFAAGYFGPVGIDSFLYEEGGSLRAAFAIDINARHTISTISYGIREKRAGARAVLYRFIAKRRHRLPDTYTALQSCLRAGFAPWEMPLLTTPLRMYSPDGGWVQPARSAFYLEGESQDELLEKDERLRRCILK</sequence>
<dbReference type="AlphaFoldDB" id="U7D8R7"/>